<evidence type="ECO:0000313" key="2">
    <source>
        <dbReference type="RefSeq" id="XP_018829825.2"/>
    </source>
</evidence>
<evidence type="ECO:0000313" key="1">
    <source>
        <dbReference type="Proteomes" id="UP000235220"/>
    </source>
</evidence>
<dbReference type="Gene3D" id="3.30.420.10">
    <property type="entry name" value="Ribonuclease H-like superfamily/Ribonuclease H"/>
    <property type="match status" value="1"/>
</dbReference>
<dbReference type="Proteomes" id="UP000235220">
    <property type="component" value="Chromosome 2"/>
</dbReference>
<dbReference type="GeneID" id="108997893"/>
<dbReference type="InterPro" id="IPR026960">
    <property type="entry name" value="RVT-Znf"/>
</dbReference>
<dbReference type="KEGG" id="jre:108997893"/>
<dbReference type="OrthoDB" id="1745333at2759"/>
<dbReference type="Pfam" id="PF13966">
    <property type="entry name" value="zf-RVT"/>
    <property type="match status" value="1"/>
</dbReference>
<dbReference type="InterPro" id="IPR002156">
    <property type="entry name" value="RNaseH_domain"/>
</dbReference>
<dbReference type="GO" id="GO:0004523">
    <property type="term" value="F:RNA-DNA hybrid ribonuclease activity"/>
    <property type="evidence" value="ECO:0007669"/>
    <property type="project" value="InterPro"/>
</dbReference>
<dbReference type="Pfam" id="PF13456">
    <property type="entry name" value="RVT_3"/>
    <property type="match status" value="1"/>
</dbReference>
<dbReference type="InterPro" id="IPR036397">
    <property type="entry name" value="RNaseH_sf"/>
</dbReference>
<dbReference type="InterPro" id="IPR052929">
    <property type="entry name" value="RNase_H-like_EbsB-rel"/>
</dbReference>
<dbReference type="PANTHER" id="PTHR47074">
    <property type="entry name" value="BNAC02G40300D PROTEIN"/>
    <property type="match status" value="1"/>
</dbReference>
<dbReference type="GO" id="GO:0003676">
    <property type="term" value="F:nucleic acid binding"/>
    <property type="evidence" value="ECO:0007669"/>
    <property type="project" value="InterPro"/>
</dbReference>
<dbReference type="InterPro" id="IPR044730">
    <property type="entry name" value="RNase_H-like_dom_plant"/>
</dbReference>
<name>A0A2I4FDV1_JUGRE</name>
<dbReference type="PANTHER" id="PTHR47074:SF48">
    <property type="entry name" value="POLYNUCLEOTIDYL TRANSFERASE, RIBONUCLEASE H-LIKE SUPERFAMILY PROTEIN"/>
    <property type="match status" value="1"/>
</dbReference>
<dbReference type="CDD" id="cd06222">
    <property type="entry name" value="RNase_H_like"/>
    <property type="match status" value="1"/>
</dbReference>
<dbReference type="Gramene" id="Jr02_08280_p1">
    <property type="protein sequence ID" value="cds.Jr02_08280_p1"/>
    <property type="gene ID" value="Jr02_08280"/>
</dbReference>
<reference evidence="2" key="1">
    <citation type="submission" date="2025-08" db="UniProtKB">
        <authorList>
            <consortium name="RefSeq"/>
        </authorList>
    </citation>
    <scope>IDENTIFICATION</scope>
    <source>
        <tissue evidence="2">Leaves</tissue>
    </source>
</reference>
<protein>
    <submittedName>
        <fullName evidence="2">Uncharacterized protein LOC108997893</fullName>
    </submittedName>
</protein>
<organism evidence="1 2">
    <name type="scientific">Juglans regia</name>
    <name type="common">English walnut</name>
    <dbReference type="NCBI Taxonomy" id="51240"/>
    <lineage>
        <taxon>Eukaryota</taxon>
        <taxon>Viridiplantae</taxon>
        <taxon>Streptophyta</taxon>
        <taxon>Embryophyta</taxon>
        <taxon>Tracheophyta</taxon>
        <taxon>Spermatophyta</taxon>
        <taxon>Magnoliopsida</taxon>
        <taxon>eudicotyledons</taxon>
        <taxon>Gunneridae</taxon>
        <taxon>Pentapetalae</taxon>
        <taxon>rosids</taxon>
        <taxon>fabids</taxon>
        <taxon>Fagales</taxon>
        <taxon>Juglandaceae</taxon>
        <taxon>Juglans</taxon>
    </lineage>
</organism>
<keyword evidence="1" id="KW-1185">Reference proteome</keyword>
<gene>
    <name evidence="2" type="primary">LOC108997893</name>
</gene>
<proteinExistence type="predicted"/>
<dbReference type="AlphaFoldDB" id="A0A2I4FDV1"/>
<dbReference type="RefSeq" id="XP_018829825.2">
    <property type="nucleotide sequence ID" value="XM_018974280.2"/>
</dbReference>
<sequence length="393" mass="45004">MSSSLPISFFFFKYNKKGYHANPRRVTSPVKNLEGNAKVAALMDPDLKRWNQELIQATFEEREAQLILETPISTMTTRDRIIWHGTKDGSFSVKSAYHLVKDREMANHGQASTSNGLKEVWKKIWKLDVTPGDKTFLWRACQEALPTQSNLFKKKVVSDPLCPICNREEESVQHVLWSCEAAKDVWSQCSKKLQKCSISSFSMITFFETLTEALNQEELQEFVITARRIWWRRNSFIFKKGFTHPNHIVREARATLNMMAEKNPDQCNTQASPTVIATLRQKEKLYPDPLLAESYGALQAVKLAREIGLHQVILEGDSLQVTKALVEDREALSSSSMFCSEARHFLKLFEKWEVTHVRRNGNHIAYLLAKNALSITDQIVTMEDTPSCIANFI</sequence>
<accession>A0A2I4FDV1</accession>